<proteinExistence type="predicted"/>
<dbReference type="Gene3D" id="2.130.10.130">
    <property type="entry name" value="Integrin alpha, N-terminal"/>
    <property type="match status" value="2"/>
</dbReference>
<dbReference type="InterPro" id="IPR028994">
    <property type="entry name" value="Integrin_alpha_N"/>
</dbReference>
<accession>A0AAE3QXR8</accession>
<evidence type="ECO:0000259" key="2">
    <source>
        <dbReference type="Pfam" id="PF07593"/>
    </source>
</evidence>
<dbReference type="AlphaFoldDB" id="A0AAE3QXR8"/>
<dbReference type="EMBL" id="JASJOS010000020">
    <property type="protein sequence ID" value="MDJ1485510.1"/>
    <property type="molecule type" value="Genomic_DNA"/>
</dbReference>
<feature type="domain" description="ASPIC/UnbV" evidence="2">
    <location>
        <begin position="640"/>
        <end position="710"/>
    </location>
</feature>
<name>A0AAE3QXR8_9BACT</name>
<dbReference type="Pfam" id="PF07593">
    <property type="entry name" value="UnbV_ASPIC"/>
    <property type="match status" value="1"/>
</dbReference>
<gene>
    <name evidence="3" type="ORF">QNI16_33780</name>
</gene>
<dbReference type="PANTHER" id="PTHR16026:SF0">
    <property type="entry name" value="CARTILAGE ACIDIC PROTEIN 1"/>
    <property type="match status" value="1"/>
</dbReference>
<evidence type="ECO:0000313" key="3">
    <source>
        <dbReference type="EMBL" id="MDJ1485510.1"/>
    </source>
</evidence>
<dbReference type="InterPro" id="IPR011519">
    <property type="entry name" value="UnbV_ASPIC"/>
</dbReference>
<dbReference type="Pfam" id="PF13517">
    <property type="entry name" value="FG-GAP_3"/>
    <property type="match status" value="3"/>
</dbReference>
<evidence type="ECO:0000256" key="1">
    <source>
        <dbReference type="ARBA" id="ARBA00022729"/>
    </source>
</evidence>
<dbReference type="SUPFAM" id="SSF69318">
    <property type="entry name" value="Integrin alpha N-terminal domain"/>
    <property type="match status" value="2"/>
</dbReference>
<dbReference type="Proteomes" id="UP001241110">
    <property type="component" value="Unassembled WGS sequence"/>
</dbReference>
<dbReference type="Gene3D" id="1.25.40.10">
    <property type="entry name" value="Tetratricopeptide repeat domain"/>
    <property type="match status" value="1"/>
</dbReference>
<dbReference type="InterPro" id="IPR027039">
    <property type="entry name" value="Crtac1"/>
</dbReference>
<dbReference type="InterPro" id="IPR011990">
    <property type="entry name" value="TPR-like_helical_dom_sf"/>
</dbReference>
<dbReference type="SUPFAM" id="SSF48452">
    <property type="entry name" value="TPR-like"/>
    <property type="match status" value="1"/>
</dbReference>
<reference evidence="3" key="1">
    <citation type="submission" date="2023-05" db="EMBL/GenBank/DDBJ databases">
        <authorList>
            <person name="Zhang X."/>
        </authorList>
    </citation>
    <scope>NUCLEOTIDE SEQUENCE</scope>
    <source>
        <strain evidence="3">YF14B1</strain>
    </source>
</reference>
<protein>
    <submittedName>
        <fullName evidence="3">CRTAC1 family protein</fullName>
    </submittedName>
</protein>
<dbReference type="RefSeq" id="WP_313988161.1">
    <property type="nucleotide sequence ID" value="NZ_JASJOS010000020.1"/>
</dbReference>
<keyword evidence="1" id="KW-0732">Signal</keyword>
<sequence length="744" mass="82451">MKPILYLTLLGVLWLGLHSCHKPSSEEQMLAVLEKTKQKLHNYKNGFCPEAKIAFVDSILKVTPQNNFVVIIQAAFERSNVLLQLGRATEAVQVLEPLLKDPRIPASFFDAIRSNLALAYLREGEQTNCVTNHGVEMCVFPIKNGGIHKDMTGSRAAIQEYEAKLANSPDDLEARWLLNIAYMTLGEYPQNVPKQFLISNMGGQDDCEVKPFEDLAIGLGLDQKDHAGGVILEDFDEDGFIDIVTSCWDINKPMHYFKNNGDGTFTDRSKASGLTKITGGLNIMQTDYNNDGFKDIFVTRGAWLGTIFGEQPNSLLRNNGNGTFTDVTIESGLLSFHPTQAATWNDFNNDGWLDVFIGNETSKWSESLQTCEFYLNNGDGTFTNVADKVHCNINAFVKGVTSGDYDNDGFKDIFISTLNGERILLHNKGLTDGMMDFEDVTNKAGLKDEDHNTFPTWFWDYDNDGYLDIFVCDYTFTKSLASYAAAEYLGNPEKFTGQPCLYHNNRNGTFTNVTHAMGLYTTAFAMGANFGDIDNDGYLDMYLGTGNPNYQSLVPNKMFKNIGGERFADVTTSAKVGNLQKGHGVAFADMDNDGDQDIFIEMGGAYIGDAYPNSFFQNPGQSDNNWLSLTLEGTKSNKAAIGTSVKVTFRENGKTRSVYRDVNSGGSFGSSPLKREIGIGQATMIDQIEIKWHGSGLVQTFKNVLPNQFIKIKEGSDVIEKIKLPRLDFNKKSTQSIAVCNSVM</sequence>
<organism evidence="3 4">
    <name type="scientific">Xanthocytophaga flava</name>
    <dbReference type="NCBI Taxonomy" id="3048013"/>
    <lineage>
        <taxon>Bacteria</taxon>
        <taxon>Pseudomonadati</taxon>
        <taxon>Bacteroidota</taxon>
        <taxon>Cytophagia</taxon>
        <taxon>Cytophagales</taxon>
        <taxon>Rhodocytophagaceae</taxon>
        <taxon>Xanthocytophaga</taxon>
    </lineage>
</organism>
<dbReference type="InterPro" id="IPR013517">
    <property type="entry name" value="FG-GAP"/>
</dbReference>
<comment type="caution">
    <text evidence="3">The sequence shown here is derived from an EMBL/GenBank/DDBJ whole genome shotgun (WGS) entry which is preliminary data.</text>
</comment>
<dbReference type="PANTHER" id="PTHR16026">
    <property type="entry name" value="CARTILAGE ACIDIC PROTEIN 1"/>
    <property type="match status" value="1"/>
</dbReference>
<evidence type="ECO:0000313" key="4">
    <source>
        <dbReference type="Proteomes" id="UP001241110"/>
    </source>
</evidence>